<protein>
    <submittedName>
        <fullName evidence="1">Uncharacterized protein</fullName>
    </submittedName>
</protein>
<accession>A0ABV3M4R9</accession>
<name>A0ABV3M4R9_9ACTN</name>
<dbReference type="Proteomes" id="UP001553843">
    <property type="component" value="Unassembled WGS sequence"/>
</dbReference>
<proteinExistence type="predicted"/>
<keyword evidence="2" id="KW-1185">Reference proteome</keyword>
<organism evidence="1 2">
    <name type="scientific">Streptomyces huasconensis</name>
    <dbReference type="NCBI Taxonomy" id="1854574"/>
    <lineage>
        <taxon>Bacteria</taxon>
        <taxon>Bacillati</taxon>
        <taxon>Actinomycetota</taxon>
        <taxon>Actinomycetes</taxon>
        <taxon>Kitasatosporales</taxon>
        <taxon>Streptomycetaceae</taxon>
        <taxon>Streptomyces</taxon>
    </lineage>
</organism>
<comment type="caution">
    <text evidence="1">The sequence shown here is derived from an EMBL/GenBank/DDBJ whole genome shotgun (WGS) entry which is preliminary data.</text>
</comment>
<sequence>MDTTRATIDGYLDTVPVPGTSPGTARFELIVSPTDDIADDATWSCSTGNPRIAHELLNALQPGDQLRITGTLLQSSGPSTLARFTVDALELLAPAPVRALQEMVLDRYGDYVVVFDTDTDTVPVFTALGQWVGWAASPDAITTLIDIHERVHGGDS</sequence>
<reference evidence="1 2" key="1">
    <citation type="submission" date="2024-06" db="EMBL/GenBank/DDBJ databases">
        <title>The Natural Products Discovery Center: Release of the First 8490 Sequenced Strains for Exploring Actinobacteria Biosynthetic Diversity.</title>
        <authorList>
            <person name="Kalkreuter E."/>
            <person name="Kautsar S.A."/>
            <person name="Yang D."/>
            <person name="Bader C.D."/>
            <person name="Teijaro C.N."/>
            <person name="Fluegel L."/>
            <person name="Davis C.M."/>
            <person name="Simpson J.R."/>
            <person name="Lauterbach L."/>
            <person name="Steele A.D."/>
            <person name="Gui C."/>
            <person name="Meng S."/>
            <person name="Li G."/>
            <person name="Viehrig K."/>
            <person name="Ye F."/>
            <person name="Su P."/>
            <person name="Kiefer A.F."/>
            <person name="Nichols A."/>
            <person name="Cepeda A.J."/>
            <person name="Yan W."/>
            <person name="Fan B."/>
            <person name="Jiang Y."/>
            <person name="Adhikari A."/>
            <person name="Zheng C.-J."/>
            <person name="Schuster L."/>
            <person name="Cowan T.M."/>
            <person name="Smanski M.J."/>
            <person name="Chevrette M.G."/>
            <person name="De Carvalho L.P.S."/>
            <person name="Shen B."/>
        </authorList>
    </citation>
    <scope>NUCLEOTIDE SEQUENCE [LARGE SCALE GENOMIC DNA]</scope>
    <source>
        <strain evidence="1 2">NPDC047833</strain>
    </source>
</reference>
<dbReference type="RefSeq" id="WP_359782977.1">
    <property type="nucleotide sequence ID" value="NZ_JBEYRR010000013.1"/>
</dbReference>
<evidence type="ECO:0000313" key="2">
    <source>
        <dbReference type="Proteomes" id="UP001553843"/>
    </source>
</evidence>
<dbReference type="EMBL" id="JBEYRS010000018">
    <property type="protein sequence ID" value="MEW2366697.1"/>
    <property type="molecule type" value="Genomic_DNA"/>
</dbReference>
<evidence type="ECO:0000313" key="1">
    <source>
        <dbReference type="EMBL" id="MEW2366697.1"/>
    </source>
</evidence>
<gene>
    <name evidence="1" type="ORF">AB0887_32695</name>
</gene>